<organism evidence="1 2">
    <name type="scientific">Rangifer tarandus platyrhynchus</name>
    <name type="common">Svalbard reindeer</name>
    <dbReference type="NCBI Taxonomy" id="3082113"/>
    <lineage>
        <taxon>Eukaryota</taxon>
        <taxon>Metazoa</taxon>
        <taxon>Chordata</taxon>
        <taxon>Craniata</taxon>
        <taxon>Vertebrata</taxon>
        <taxon>Euteleostomi</taxon>
        <taxon>Mammalia</taxon>
        <taxon>Eutheria</taxon>
        <taxon>Laurasiatheria</taxon>
        <taxon>Artiodactyla</taxon>
        <taxon>Ruminantia</taxon>
        <taxon>Pecora</taxon>
        <taxon>Cervidae</taxon>
        <taxon>Odocoileinae</taxon>
        <taxon>Rangifer</taxon>
    </lineage>
</organism>
<reference evidence="1" key="1">
    <citation type="submission" date="2023-05" db="EMBL/GenBank/DDBJ databases">
        <authorList>
            <consortium name="ELIXIR-Norway"/>
        </authorList>
    </citation>
    <scope>NUCLEOTIDE SEQUENCE</scope>
</reference>
<evidence type="ECO:0000313" key="1">
    <source>
        <dbReference type="EMBL" id="CAI9704841.1"/>
    </source>
</evidence>
<name>A0ACB0EY43_RANTA</name>
<protein>
    <submittedName>
        <fullName evidence="1">Uncharacterized protein</fullName>
    </submittedName>
</protein>
<evidence type="ECO:0000313" key="2">
    <source>
        <dbReference type="Proteomes" id="UP001162501"/>
    </source>
</evidence>
<dbReference type="EMBL" id="OX596112">
    <property type="protein sequence ID" value="CAI9704841.1"/>
    <property type="molecule type" value="Genomic_DNA"/>
</dbReference>
<proteinExistence type="predicted"/>
<sequence length="314" mass="31945">MEPEVLAGARRSEPAASRSPNRSAPPAAARGSPAPPRAGRGQQAPPARPAAPAALTAHWRDCPRGRGRGGGGGRGQGRGSGLARRMGSVRGGCGSGGGRRTLDPAARAPPHARPSARRGLRLTERAGPRLVPPRLAERPARQSPGRAGLPGAVPRAVPAPAAGAGRGLRGWLLGAWAPGGGIPEGGPGFPGSRRASWGDRDPVARRVCGLVWTGAGRCSRSPALDPGHPRRAPLRLPLPRPGSAPPHAGPGKEATARGLSLRDAGARVVSPADAPDLRPQKGGGAAQTRVRLRWLREGLLAASAGSWERLGLAP</sequence>
<accession>A0ACB0EY43</accession>
<dbReference type="Proteomes" id="UP001162501">
    <property type="component" value="Chromosome 28"/>
</dbReference>
<gene>
    <name evidence="1" type="ORF">MRATA1EN3_LOCUS16054</name>
</gene>